<dbReference type="Pfam" id="PF15377">
    <property type="entry name" value="DUF4604"/>
    <property type="match status" value="1"/>
</dbReference>
<keyword evidence="4" id="KW-1185">Reference proteome</keyword>
<feature type="compositionally biased region" description="Basic residues" evidence="1">
    <location>
        <begin position="53"/>
        <end position="66"/>
    </location>
</feature>
<evidence type="ECO:0000256" key="1">
    <source>
        <dbReference type="SAM" id="MobiDB-lite"/>
    </source>
</evidence>
<dbReference type="Proteomes" id="UP001217918">
    <property type="component" value="Unassembled WGS sequence"/>
</dbReference>
<organism evidence="3 4">
    <name type="scientific">Phyllachora maydis</name>
    <dbReference type="NCBI Taxonomy" id="1825666"/>
    <lineage>
        <taxon>Eukaryota</taxon>
        <taxon>Fungi</taxon>
        <taxon>Dikarya</taxon>
        <taxon>Ascomycota</taxon>
        <taxon>Pezizomycotina</taxon>
        <taxon>Sordariomycetes</taxon>
        <taxon>Sordariomycetidae</taxon>
        <taxon>Phyllachorales</taxon>
        <taxon>Phyllachoraceae</taxon>
        <taxon>Phyllachora</taxon>
    </lineage>
</organism>
<gene>
    <name evidence="3" type="ORF">P8C59_002763</name>
</gene>
<protein>
    <recommendedName>
        <fullName evidence="2">DUF4604 domain-containing protein</fullName>
    </recommendedName>
</protein>
<evidence type="ECO:0000259" key="2">
    <source>
        <dbReference type="Pfam" id="PF15377"/>
    </source>
</evidence>
<evidence type="ECO:0000313" key="3">
    <source>
        <dbReference type="EMBL" id="KAK2068099.1"/>
    </source>
</evidence>
<proteinExistence type="predicted"/>
<comment type="caution">
    <text evidence="3">The sequence shown here is derived from an EMBL/GenBank/DDBJ whole genome shotgun (WGS) entry which is preliminary data.</text>
</comment>
<evidence type="ECO:0000313" key="4">
    <source>
        <dbReference type="Proteomes" id="UP001217918"/>
    </source>
</evidence>
<name>A0AAD9M8C1_9PEZI</name>
<accession>A0AAD9M8C1</accession>
<sequence length="75" mass="7585">MCATGDKVAAIGEKVAAIGAGRKRKVGKVVGGDADEEDGNGADAQPVAAVGRKTGRKDSKKAKKIKLSFGNDEEG</sequence>
<dbReference type="EMBL" id="JAQQPM010000002">
    <property type="protein sequence ID" value="KAK2068099.1"/>
    <property type="molecule type" value="Genomic_DNA"/>
</dbReference>
<feature type="domain" description="DUF4604" evidence="2">
    <location>
        <begin position="16"/>
        <end position="73"/>
    </location>
</feature>
<feature type="region of interest" description="Disordered" evidence="1">
    <location>
        <begin position="30"/>
        <end position="75"/>
    </location>
</feature>
<dbReference type="AlphaFoldDB" id="A0AAD9M8C1"/>
<dbReference type="InterPro" id="IPR027911">
    <property type="entry name" value="DUF4604"/>
</dbReference>
<reference evidence="3" key="1">
    <citation type="journal article" date="2023" name="Mol. Plant Microbe Interact.">
        <title>Elucidating the Obligate Nature and Biological Capacity of an Invasive Fungal Corn Pathogen.</title>
        <authorList>
            <person name="MacCready J.S."/>
            <person name="Roggenkamp E.M."/>
            <person name="Gdanetz K."/>
            <person name="Chilvers M.I."/>
        </authorList>
    </citation>
    <scope>NUCLEOTIDE SEQUENCE</scope>
    <source>
        <strain evidence="3">PM02</strain>
    </source>
</reference>